<keyword evidence="3" id="KW-1185">Reference proteome</keyword>
<dbReference type="InterPro" id="IPR056632">
    <property type="entry name" value="DUF7730"/>
</dbReference>
<proteinExistence type="predicted"/>
<dbReference type="Proteomes" id="UP000799436">
    <property type="component" value="Unassembled WGS sequence"/>
</dbReference>
<gene>
    <name evidence="2" type="ORF">EJ03DRAFT_337608</name>
</gene>
<dbReference type="Pfam" id="PF24864">
    <property type="entry name" value="DUF7730"/>
    <property type="match status" value="1"/>
</dbReference>
<accession>A0A6G1L4K6</accession>
<organism evidence="2 3">
    <name type="scientific">Teratosphaeria nubilosa</name>
    <dbReference type="NCBI Taxonomy" id="161662"/>
    <lineage>
        <taxon>Eukaryota</taxon>
        <taxon>Fungi</taxon>
        <taxon>Dikarya</taxon>
        <taxon>Ascomycota</taxon>
        <taxon>Pezizomycotina</taxon>
        <taxon>Dothideomycetes</taxon>
        <taxon>Dothideomycetidae</taxon>
        <taxon>Mycosphaerellales</taxon>
        <taxon>Teratosphaeriaceae</taxon>
        <taxon>Teratosphaeria</taxon>
    </lineage>
</organism>
<evidence type="ECO:0000259" key="1">
    <source>
        <dbReference type="Pfam" id="PF24864"/>
    </source>
</evidence>
<sequence>MDKDAVSVSKSTFELATHAKDQLQLNIFRNNANLVKQHESIPLPGRPHNKDSFDFEALPPELRNQIYSHVLTLPPGSHFRFSRFSGRTRRTQNKPVSCPFETSATIRVLNKRKTRGVREHSMKSVAPSQAVNACLLLTNRTVHQEATPILYGSNRFVFQSALTAGDFFAWVGDQYKAMRDIEVMQYGTALHGTLLTQTLSRLAHIQNLNIVLYSDDNLKALCSQVRAVVRGGVQAACDCARAGGHCACQSYLGRPDRRAIG</sequence>
<reference evidence="2" key="1">
    <citation type="journal article" date="2020" name="Stud. Mycol.">
        <title>101 Dothideomycetes genomes: a test case for predicting lifestyles and emergence of pathogens.</title>
        <authorList>
            <person name="Haridas S."/>
            <person name="Albert R."/>
            <person name="Binder M."/>
            <person name="Bloem J."/>
            <person name="Labutti K."/>
            <person name="Salamov A."/>
            <person name="Andreopoulos B."/>
            <person name="Baker S."/>
            <person name="Barry K."/>
            <person name="Bills G."/>
            <person name="Bluhm B."/>
            <person name="Cannon C."/>
            <person name="Castanera R."/>
            <person name="Culley D."/>
            <person name="Daum C."/>
            <person name="Ezra D."/>
            <person name="Gonzalez J."/>
            <person name="Henrissat B."/>
            <person name="Kuo A."/>
            <person name="Liang C."/>
            <person name="Lipzen A."/>
            <person name="Lutzoni F."/>
            <person name="Magnuson J."/>
            <person name="Mondo S."/>
            <person name="Nolan M."/>
            <person name="Ohm R."/>
            <person name="Pangilinan J."/>
            <person name="Park H.-J."/>
            <person name="Ramirez L."/>
            <person name="Alfaro M."/>
            <person name="Sun H."/>
            <person name="Tritt A."/>
            <person name="Yoshinaga Y."/>
            <person name="Zwiers L.-H."/>
            <person name="Turgeon B."/>
            <person name="Goodwin S."/>
            <person name="Spatafora J."/>
            <person name="Crous P."/>
            <person name="Grigoriev I."/>
        </authorList>
    </citation>
    <scope>NUCLEOTIDE SEQUENCE</scope>
    <source>
        <strain evidence="2">CBS 116005</strain>
    </source>
</reference>
<feature type="domain" description="DUF7730" evidence="1">
    <location>
        <begin position="52"/>
        <end position="172"/>
    </location>
</feature>
<dbReference type="OrthoDB" id="5272396at2759"/>
<protein>
    <recommendedName>
        <fullName evidence="1">DUF7730 domain-containing protein</fullName>
    </recommendedName>
</protein>
<evidence type="ECO:0000313" key="2">
    <source>
        <dbReference type="EMBL" id="KAF2767499.1"/>
    </source>
</evidence>
<evidence type="ECO:0000313" key="3">
    <source>
        <dbReference type="Proteomes" id="UP000799436"/>
    </source>
</evidence>
<dbReference type="PANTHER" id="PTHR38790">
    <property type="entry name" value="2EXR DOMAIN-CONTAINING PROTEIN-RELATED"/>
    <property type="match status" value="1"/>
</dbReference>
<name>A0A6G1L4K6_9PEZI</name>
<dbReference type="EMBL" id="ML995855">
    <property type="protein sequence ID" value="KAF2767499.1"/>
    <property type="molecule type" value="Genomic_DNA"/>
</dbReference>
<dbReference type="AlphaFoldDB" id="A0A6G1L4K6"/>